<evidence type="ECO:0000256" key="15">
    <source>
        <dbReference type="ARBA" id="ARBA00023136"/>
    </source>
</evidence>
<evidence type="ECO:0000256" key="12">
    <source>
        <dbReference type="ARBA" id="ARBA00022801"/>
    </source>
</evidence>
<dbReference type="Pfam" id="PF00905">
    <property type="entry name" value="Transpeptidase"/>
    <property type="match status" value="1"/>
</dbReference>
<comment type="catalytic activity">
    <reaction evidence="20">
        <text>Preferential cleavage: (Ac)2-L-Lys-D-Ala-|-D-Ala. Also transpeptidation of peptidyl-alanyl moieties that are N-acyl substituents of D-alanine.</text>
        <dbReference type="EC" id="3.4.16.4"/>
    </reaction>
</comment>
<evidence type="ECO:0000256" key="14">
    <source>
        <dbReference type="ARBA" id="ARBA00022984"/>
    </source>
</evidence>
<evidence type="ECO:0000256" key="18">
    <source>
        <dbReference type="ARBA" id="ARBA00023316"/>
    </source>
</evidence>
<evidence type="ECO:0000256" key="23">
    <source>
        <dbReference type="PIRNR" id="PIRNR002799"/>
    </source>
</evidence>
<evidence type="ECO:0000256" key="5">
    <source>
        <dbReference type="ARBA" id="ARBA00007739"/>
    </source>
</evidence>
<sequence length="763" mass="86612">MRGTGRTRPSPSRWFIFRLRWVILVLLMVPVFSYVSVLDAEVREVFEGKRWALPARVYARPLEIYAGMKLPPALLAEELEAIGYKKNQALSEPGHYIRKGNTLVVRTREFQFWDGVEQSTELQICFNDDTVSELVNLREKRRLSLARIEPKLIGKIYPTHNEDRVLVKLDEVPPLLIQSLIASEDRQFFEHNGISMRGIARAFLQNIKQGAVVQGGSTITQQLVKNFYLSPERTLNRKMNEAMMSLLLEWHYSKEQILEAYLNEVFLGQDGSRAIHGVGLASWFYFNKPVGQLKLHEVALITSLIRGASQYNPRRNPDRAIQRRNLILDLMAQLNMIGSPDAELAKAEPLGVIEKPIDRNQSPYPAFLQLVRQQVQQDYRDEDLRSEGLQIFTTLDPVVQGMAEKAMSQGIARLERENRGSRNLQGAMLVTGSESGEILAMVNGKDSQFAGFNRPMEAQRQIGSLIKVAVYLAALEDFRTYSLVSTLKDMAYEWHNKNSREVWRPKNYDNREHGRVPLHYALANSFNLATVHLGMELGLDSIKKTLQRMGVERDFQMYPSTLLGSLELSPLEVTQMYQTLASGGFRVPLRAIRNVLTHDGKPLQRYALSVEQRFDSTVVFLLNHALQLAVREGTGRQVARNLPEDMVVSGKTGTSNSLRDSWFAGFDSQMLAVTWIGRDDNKPTGLSGSSGAMRVWREFIDNLAPRPYPPVEPSPLQWRWVDYKTGRWSTRGARGAVKLPFITDRLAGADNLMQNSAQSAFME</sequence>
<dbReference type="GO" id="GO:0008955">
    <property type="term" value="F:peptidoglycan glycosyltransferase activity"/>
    <property type="evidence" value="ECO:0007669"/>
    <property type="project" value="UniProtKB-UniRule"/>
</dbReference>
<accession>A0A251XCG4</accession>
<gene>
    <name evidence="29" type="ORF">TPSD3_03895</name>
</gene>
<comment type="similarity">
    <text evidence="5 23">In the N-terminal section; belongs to the glycosyltransferase 51 family.</text>
</comment>
<keyword evidence="7" id="KW-1003">Cell membrane</keyword>
<evidence type="ECO:0000313" key="30">
    <source>
        <dbReference type="Proteomes" id="UP000194798"/>
    </source>
</evidence>
<evidence type="ECO:0000256" key="25">
    <source>
        <dbReference type="SAM" id="Phobius"/>
    </source>
</evidence>
<name>A0A251XCG4_9GAMM</name>
<evidence type="ECO:0000256" key="2">
    <source>
        <dbReference type="ARBA" id="ARBA00004236"/>
    </source>
</evidence>
<dbReference type="NCBIfam" id="TIGR02071">
    <property type="entry name" value="PBP_1b"/>
    <property type="match status" value="1"/>
</dbReference>
<dbReference type="InterPro" id="IPR028166">
    <property type="entry name" value="UB2H"/>
</dbReference>
<evidence type="ECO:0000256" key="11">
    <source>
        <dbReference type="ARBA" id="ARBA00022679"/>
    </source>
</evidence>
<dbReference type="InterPro" id="IPR011813">
    <property type="entry name" value="PBP_1b"/>
</dbReference>
<evidence type="ECO:0000259" key="26">
    <source>
        <dbReference type="Pfam" id="PF00905"/>
    </source>
</evidence>
<dbReference type="GO" id="GO:0046677">
    <property type="term" value="P:response to antibiotic"/>
    <property type="evidence" value="ECO:0007669"/>
    <property type="project" value="UniProtKB-UniRule"/>
</dbReference>
<dbReference type="PANTHER" id="PTHR32282:SF11">
    <property type="entry name" value="PENICILLIN-BINDING PROTEIN 1B"/>
    <property type="match status" value="1"/>
</dbReference>
<dbReference type="FunFam" id="1.10.3810.10:FF:000001">
    <property type="entry name" value="Penicillin-binding protein 1A"/>
    <property type="match status" value="1"/>
</dbReference>
<dbReference type="Gene3D" id="3.30.2060.10">
    <property type="entry name" value="Penicillin-binding protein 1b domain"/>
    <property type="match status" value="1"/>
</dbReference>
<dbReference type="InterPro" id="IPR012338">
    <property type="entry name" value="Beta-lactam/transpept-like"/>
</dbReference>
<organism evidence="29 30">
    <name type="scientific">Thioflexithrix psekupsensis</name>
    <dbReference type="NCBI Taxonomy" id="1570016"/>
    <lineage>
        <taxon>Bacteria</taxon>
        <taxon>Pseudomonadati</taxon>
        <taxon>Pseudomonadota</taxon>
        <taxon>Gammaproteobacteria</taxon>
        <taxon>Thiotrichales</taxon>
        <taxon>Thioflexithrix</taxon>
    </lineage>
</organism>
<evidence type="ECO:0000256" key="13">
    <source>
        <dbReference type="ARBA" id="ARBA00022960"/>
    </source>
</evidence>
<dbReference type="UniPathway" id="UPA00219"/>
<evidence type="ECO:0000256" key="20">
    <source>
        <dbReference type="ARBA" id="ARBA00034000"/>
    </source>
</evidence>
<evidence type="ECO:0000313" key="29">
    <source>
        <dbReference type="EMBL" id="OUD15780.1"/>
    </source>
</evidence>
<protein>
    <recommendedName>
        <fullName evidence="6 22">Penicillin-binding protein 1B</fullName>
        <shortName evidence="23">PBP-1b</shortName>
        <shortName evidence="23">PBP1b</shortName>
    </recommendedName>
    <alternativeName>
        <fullName evidence="19 23">Murein polymerase</fullName>
    </alternativeName>
</protein>
<dbReference type="Pfam" id="PF00912">
    <property type="entry name" value="Transgly"/>
    <property type="match status" value="1"/>
</dbReference>
<dbReference type="InterPro" id="IPR050396">
    <property type="entry name" value="Glycosyltr_51/Transpeptidase"/>
</dbReference>
<comment type="similarity">
    <text evidence="4 23">In the C-terminal section; belongs to the transpeptidase family.</text>
</comment>
<keyword evidence="18 23" id="KW-0961">Cell wall biogenesis/degradation</keyword>
<feature type="transmembrane region" description="Helical" evidence="25">
    <location>
        <begin position="21"/>
        <end position="38"/>
    </location>
</feature>
<feature type="domain" description="Penicillin-binding protein transpeptidase" evidence="26">
    <location>
        <begin position="427"/>
        <end position="668"/>
    </location>
</feature>
<evidence type="ECO:0000256" key="22">
    <source>
        <dbReference type="NCBIfam" id="TIGR02071"/>
    </source>
</evidence>
<keyword evidence="30" id="KW-1185">Reference proteome</keyword>
<evidence type="ECO:0000256" key="3">
    <source>
        <dbReference type="ARBA" id="ARBA00004752"/>
    </source>
</evidence>
<comment type="catalytic activity">
    <reaction evidence="21">
        <text>[GlcNAc-(1-&gt;4)-Mur2Ac(oyl-L-Ala-gamma-D-Glu-L-Lys-D-Ala-D-Ala)](n)-di-trans,octa-cis-undecaprenyl diphosphate + beta-D-GlcNAc-(1-&gt;4)-Mur2Ac(oyl-L-Ala-gamma-D-Glu-L-Lys-D-Ala-D-Ala)-di-trans,octa-cis-undecaprenyl diphosphate = [GlcNAc-(1-&gt;4)-Mur2Ac(oyl-L-Ala-gamma-D-Glu-L-Lys-D-Ala-D-Ala)](n+1)-di-trans,octa-cis-undecaprenyl diphosphate + di-trans,octa-cis-undecaprenyl diphosphate + H(+)</text>
        <dbReference type="Rhea" id="RHEA:23708"/>
        <dbReference type="Rhea" id="RHEA-COMP:9602"/>
        <dbReference type="Rhea" id="RHEA-COMP:9603"/>
        <dbReference type="ChEBI" id="CHEBI:15378"/>
        <dbReference type="ChEBI" id="CHEBI:58405"/>
        <dbReference type="ChEBI" id="CHEBI:60033"/>
        <dbReference type="ChEBI" id="CHEBI:78435"/>
        <dbReference type="EC" id="2.4.99.28"/>
    </reaction>
</comment>
<evidence type="ECO:0000256" key="7">
    <source>
        <dbReference type="ARBA" id="ARBA00022475"/>
    </source>
</evidence>
<keyword evidence="11 23" id="KW-0808">Transferase</keyword>
<evidence type="ECO:0000256" key="8">
    <source>
        <dbReference type="ARBA" id="ARBA00022645"/>
    </source>
</evidence>
<dbReference type="InterPro" id="IPR036950">
    <property type="entry name" value="PBP_transglycosylase"/>
</dbReference>
<dbReference type="InterPro" id="IPR001264">
    <property type="entry name" value="Glyco_trans_51"/>
</dbReference>
<keyword evidence="9" id="KW-0645">Protease</keyword>
<dbReference type="AlphaFoldDB" id="A0A251XCG4"/>
<dbReference type="InterPro" id="IPR001460">
    <property type="entry name" value="PCN-bd_Tpept"/>
</dbReference>
<keyword evidence="17" id="KW-0511">Multifunctional enzyme</keyword>
<dbReference type="GO" id="GO:0008658">
    <property type="term" value="F:penicillin binding"/>
    <property type="evidence" value="ECO:0007669"/>
    <property type="project" value="UniProtKB-UniRule"/>
</dbReference>
<evidence type="ECO:0000256" key="1">
    <source>
        <dbReference type="ARBA" id="ARBA00002624"/>
    </source>
</evidence>
<dbReference type="Pfam" id="PF14814">
    <property type="entry name" value="UB2H"/>
    <property type="match status" value="1"/>
</dbReference>
<dbReference type="Gene3D" id="1.10.3810.10">
    <property type="entry name" value="Biosynthetic peptidoglycan transglycosylase-like"/>
    <property type="match status" value="1"/>
</dbReference>
<dbReference type="Gene3D" id="3.40.710.10">
    <property type="entry name" value="DD-peptidase/beta-lactamase superfamily"/>
    <property type="match status" value="1"/>
</dbReference>
<keyword evidence="25" id="KW-1133">Transmembrane helix</keyword>
<dbReference type="GO" id="GO:0006508">
    <property type="term" value="P:proteolysis"/>
    <property type="evidence" value="ECO:0007669"/>
    <property type="project" value="UniProtKB-KW"/>
</dbReference>
<comment type="function">
    <text evidence="1 23">Cell wall formation. Synthesis of cross-linked peptidoglycan from the lipid intermediates. The enzyme has a penicillin-insensitive transglycosylase N-terminal domain (formation of linear glycan strands) and a penicillin-sensitive transpeptidase C-terminal domain (cross-linking of the peptide subunits).</text>
</comment>
<evidence type="ECO:0000259" key="28">
    <source>
        <dbReference type="Pfam" id="PF14814"/>
    </source>
</evidence>
<keyword evidence="12" id="KW-0378">Hydrolase</keyword>
<evidence type="ECO:0000256" key="17">
    <source>
        <dbReference type="ARBA" id="ARBA00023268"/>
    </source>
</evidence>
<dbReference type="PANTHER" id="PTHR32282">
    <property type="entry name" value="BINDING PROTEIN TRANSPEPTIDASE, PUTATIVE-RELATED"/>
    <property type="match status" value="1"/>
</dbReference>
<keyword evidence="8" id="KW-0121">Carboxypeptidase</keyword>
<comment type="caution">
    <text evidence="29">The sequence shown here is derived from an EMBL/GenBank/DDBJ whole genome shotgun (WGS) entry which is preliminary data.</text>
</comment>
<dbReference type="SUPFAM" id="SSF56601">
    <property type="entry name" value="beta-lactamase/transpeptidase-like"/>
    <property type="match status" value="1"/>
</dbReference>
<evidence type="ECO:0000256" key="19">
    <source>
        <dbReference type="ARBA" id="ARBA00032454"/>
    </source>
</evidence>
<evidence type="ECO:0000256" key="10">
    <source>
        <dbReference type="ARBA" id="ARBA00022676"/>
    </source>
</evidence>
<evidence type="ECO:0000256" key="9">
    <source>
        <dbReference type="ARBA" id="ARBA00022670"/>
    </source>
</evidence>
<evidence type="ECO:0000256" key="24">
    <source>
        <dbReference type="PIRSR" id="PIRSR002799-1"/>
    </source>
</evidence>
<dbReference type="EMBL" id="MSLT01000006">
    <property type="protein sequence ID" value="OUD15780.1"/>
    <property type="molecule type" value="Genomic_DNA"/>
</dbReference>
<dbReference type="SUPFAM" id="SSF53955">
    <property type="entry name" value="Lysozyme-like"/>
    <property type="match status" value="1"/>
</dbReference>
<feature type="domain" description="Bifunctional transglycosylase second" evidence="28">
    <location>
        <begin position="64"/>
        <end position="147"/>
    </location>
</feature>
<feature type="active site" description="Proton donor; for transglycosylase activity" evidence="24">
    <location>
        <position position="184"/>
    </location>
</feature>
<keyword evidence="25" id="KW-0812">Transmembrane</keyword>
<comment type="subcellular location">
    <subcellularLocation>
        <location evidence="2">Cell membrane</location>
    </subcellularLocation>
</comment>
<proteinExistence type="inferred from homology"/>
<dbReference type="GO" id="GO:0009002">
    <property type="term" value="F:serine-type D-Ala-D-Ala carboxypeptidase activity"/>
    <property type="evidence" value="ECO:0007669"/>
    <property type="project" value="UniProtKB-EC"/>
</dbReference>
<dbReference type="GO" id="GO:0071555">
    <property type="term" value="P:cell wall organization"/>
    <property type="evidence" value="ECO:0007669"/>
    <property type="project" value="UniProtKB-UniRule"/>
</dbReference>
<keyword evidence="13 23" id="KW-0133">Cell shape</keyword>
<dbReference type="Proteomes" id="UP000194798">
    <property type="component" value="Unassembled WGS sequence"/>
</dbReference>
<feature type="active site" description="Acyl-ester intermediate; for transpeptidase activity" evidence="24">
    <location>
        <position position="464"/>
    </location>
</feature>
<evidence type="ECO:0000256" key="6">
    <source>
        <dbReference type="ARBA" id="ARBA00018637"/>
    </source>
</evidence>
<evidence type="ECO:0000256" key="16">
    <source>
        <dbReference type="ARBA" id="ARBA00023251"/>
    </source>
</evidence>
<dbReference type="GO" id="GO:0005886">
    <property type="term" value="C:plasma membrane"/>
    <property type="evidence" value="ECO:0007669"/>
    <property type="project" value="UniProtKB-SubCell"/>
</dbReference>
<evidence type="ECO:0000259" key="27">
    <source>
        <dbReference type="Pfam" id="PF00912"/>
    </source>
</evidence>
<evidence type="ECO:0000256" key="21">
    <source>
        <dbReference type="ARBA" id="ARBA00049902"/>
    </source>
</evidence>
<comment type="pathway">
    <text evidence="3 23">Cell wall biogenesis; peptidoglycan biosynthesis.</text>
</comment>
<dbReference type="InterPro" id="IPR023346">
    <property type="entry name" value="Lysozyme-like_dom_sf"/>
</dbReference>
<feature type="domain" description="Glycosyl transferase family 51" evidence="27">
    <location>
        <begin position="152"/>
        <end position="331"/>
    </location>
</feature>
<dbReference type="GO" id="GO:0030288">
    <property type="term" value="C:outer membrane-bounded periplasmic space"/>
    <property type="evidence" value="ECO:0007669"/>
    <property type="project" value="TreeGrafter"/>
</dbReference>
<keyword evidence="15 25" id="KW-0472">Membrane</keyword>
<dbReference type="GO" id="GO:0008360">
    <property type="term" value="P:regulation of cell shape"/>
    <property type="evidence" value="ECO:0007669"/>
    <property type="project" value="UniProtKB-UniRule"/>
</dbReference>
<dbReference type="GO" id="GO:0009252">
    <property type="term" value="P:peptidoglycan biosynthetic process"/>
    <property type="evidence" value="ECO:0007669"/>
    <property type="project" value="UniProtKB-UniRule"/>
</dbReference>
<keyword evidence="16" id="KW-0046">Antibiotic resistance</keyword>
<keyword evidence="10 23" id="KW-0328">Glycosyltransferase</keyword>
<dbReference type="PIRSF" id="PIRSF002799">
    <property type="entry name" value="PBP_1b"/>
    <property type="match status" value="1"/>
</dbReference>
<evidence type="ECO:0000256" key="4">
    <source>
        <dbReference type="ARBA" id="ARBA00007090"/>
    </source>
</evidence>
<keyword evidence="14 23" id="KW-0573">Peptidoglycan synthesis</keyword>
<dbReference type="GO" id="GO:0009274">
    <property type="term" value="C:peptidoglycan-based cell wall"/>
    <property type="evidence" value="ECO:0007669"/>
    <property type="project" value="UniProtKB-UniRule"/>
</dbReference>
<reference evidence="29 30" key="1">
    <citation type="submission" date="2016-12" db="EMBL/GenBank/DDBJ databases">
        <title>Thioflexothrix psekupsii D3 genome sequencing and assembly.</title>
        <authorList>
            <person name="Fomenkov A."/>
            <person name="Vincze T."/>
            <person name="Grabovich M."/>
            <person name="Anton B.P."/>
            <person name="Dubinina G."/>
            <person name="Orlova M."/>
            <person name="Belousova E."/>
            <person name="Roberts R.J."/>
        </authorList>
    </citation>
    <scope>NUCLEOTIDE SEQUENCE [LARGE SCALE GENOMIC DNA]</scope>
    <source>
        <strain evidence="29">D3</strain>
    </source>
</reference>